<evidence type="ECO:0000313" key="3">
    <source>
        <dbReference type="Proteomes" id="UP000818624"/>
    </source>
</evidence>
<keyword evidence="3" id="KW-1185">Reference proteome</keyword>
<proteinExistence type="predicted"/>
<protein>
    <submittedName>
        <fullName evidence="2">Uncharacterized protein</fullName>
    </submittedName>
</protein>
<feature type="region of interest" description="Disordered" evidence="1">
    <location>
        <begin position="74"/>
        <end position="97"/>
    </location>
</feature>
<sequence length="116" mass="12801">MPHPRDGRLGPCPLLAHCLGHVCAKCVRLEGAEPRDCRPYVLAIDGRWRHGSLADRNDLVQDASDKRAQRVIQGVGGRGHEVGRRRSVRAPVQKSRDGVRIQHGVVARGIWPGHRG</sequence>
<dbReference type="EMBL" id="CP046240">
    <property type="protein sequence ID" value="WFD49886.1"/>
    <property type="molecule type" value="Genomic_DNA"/>
</dbReference>
<dbReference type="Proteomes" id="UP000818624">
    <property type="component" value="Chromosome 7"/>
</dbReference>
<evidence type="ECO:0000256" key="1">
    <source>
        <dbReference type="SAM" id="MobiDB-lite"/>
    </source>
</evidence>
<organism evidence="2 3">
    <name type="scientific">Malassezia furfur</name>
    <name type="common">Pityriasis versicolor infection agent</name>
    <name type="synonym">Pityrosporum furfur</name>
    <dbReference type="NCBI Taxonomy" id="55194"/>
    <lineage>
        <taxon>Eukaryota</taxon>
        <taxon>Fungi</taxon>
        <taxon>Dikarya</taxon>
        <taxon>Basidiomycota</taxon>
        <taxon>Ustilaginomycotina</taxon>
        <taxon>Malasseziomycetes</taxon>
        <taxon>Malasseziales</taxon>
        <taxon>Malasseziaceae</taxon>
        <taxon>Malassezia</taxon>
    </lineage>
</organism>
<reference evidence="2 3" key="1">
    <citation type="journal article" date="2020" name="Elife">
        <title>Loss of centromere function drives karyotype evolution in closely related Malassezia species.</title>
        <authorList>
            <person name="Sankaranarayanan S.R."/>
            <person name="Ianiri G."/>
            <person name="Coelho M.A."/>
            <person name="Reza M.H."/>
            <person name="Thimmappa B.C."/>
            <person name="Ganguly P."/>
            <person name="Vadnala R.N."/>
            <person name="Sun S."/>
            <person name="Siddharthan R."/>
            <person name="Tellgren-Roth C."/>
            <person name="Dawson T.L."/>
            <person name="Heitman J."/>
            <person name="Sanyal K."/>
        </authorList>
    </citation>
    <scope>NUCLEOTIDE SEQUENCE [LARGE SCALE GENOMIC DNA]</scope>
    <source>
        <strain evidence="2">CBS14141</strain>
    </source>
</reference>
<gene>
    <name evidence="2" type="ORF">GLX27_004572</name>
</gene>
<accession>A0ABY8EWE1</accession>
<evidence type="ECO:0000313" key="2">
    <source>
        <dbReference type="EMBL" id="WFD49886.1"/>
    </source>
</evidence>
<name>A0ABY8EWE1_MALFU</name>